<evidence type="ECO:0000313" key="3">
    <source>
        <dbReference type="Proteomes" id="UP001519460"/>
    </source>
</evidence>
<proteinExistence type="predicted"/>
<gene>
    <name evidence="2" type="ORF">BaRGS_00030802</name>
</gene>
<feature type="region of interest" description="Disordered" evidence="1">
    <location>
        <begin position="70"/>
        <end position="91"/>
    </location>
</feature>
<accession>A0ABD0JTY4</accession>
<dbReference type="Proteomes" id="UP001519460">
    <property type="component" value="Unassembled WGS sequence"/>
</dbReference>
<reference evidence="2 3" key="1">
    <citation type="journal article" date="2023" name="Sci. Data">
        <title>Genome assembly of the Korean intertidal mud-creeper Batillaria attramentaria.</title>
        <authorList>
            <person name="Patra A.K."/>
            <person name="Ho P.T."/>
            <person name="Jun S."/>
            <person name="Lee S.J."/>
            <person name="Kim Y."/>
            <person name="Won Y.J."/>
        </authorList>
    </citation>
    <scope>NUCLEOTIDE SEQUENCE [LARGE SCALE GENOMIC DNA]</scope>
    <source>
        <strain evidence="2">Wonlab-2016</strain>
    </source>
</reference>
<sequence>MYSEQSVSELRVHPTLTRLDRTAPPLKWSSNTGHQRSRVTVRTPILTLMAGQVRCRAGISYFNDKFQKEKRNAGRLVEAGPRRQAPASSVT</sequence>
<protein>
    <submittedName>
        <fullName evidence="2">Uncharacterized protein</fullName>
    </submittedName>
</protein>
<comment type="caution">
    <text evidence="2">The sequence shown here is derived from an EMBL/GenBank/DDBJ whole genome shotgun (WGS) entry which is preliminary data.</text>
</comment>
<name>A0ABD0JTY4_9CAEN</name>
<evidence type="ECO:0000256" key="1">
    <source>
        <dbReference type="SAM" id="MobiDB-lite"/>
    </source>
</evidence>
<organism evidence="2 3">
    <name type="scientific">Batillaria attramentaria</name>
    <dbReference type="NCBI Taxonomy" id="370345"/>
    <lineage>
        <taxon>Eukaryota</taxon>
        <taxon>Metazoa</taxon>
        <taxon>Spiralia</taxon>
        <taxon>Lophotrochozoa</taxon>
        <taxon>Mollusca</taxon>
        <taxon>Gastropoda</taxon>
        <taxon>Caenogastropoda</taxon>
        <taxon>Sorbeoconcha</taxon>
        <taxon>Cerithioidea</taxon>
        <taxon>Batillariidae</taxon>
        <taxon>Batillaria</taxon>
    </lineage>
</organism>
<feature type="region of interest" description="Disordered" evidence="1">
    <location>
        <begin position="1"/>
        <end position="36"/>
    </location>
</feature>
<dbReference type="AlphaFoldDB" id="A0ABD0JTY4"/>
<keyword evidence="3" id="KW-1185">Reference proteome</keyword>
<dbReference type="EMBL" id="JACVVK020000337">
    <property type="protein sequence ID" value="KAK7477973.1"/>
    <property type="molecule type" value="Genomic_DNA"/>
</dbReference>
<evidence type="ECO:0000313" key="2">
    <source>
        <dbReference type="EMBL" id="KAK7477973.1"/>
    </source>
</evidence>